<gene>
    <name evidence="3" type="ORF">EWE74_05300</name>
</gene>
<dbReference type="Proteomes" id="UP000292855">
    <property type="component" value="Unassembled WGS sequence"/>
</dbReference>
<proteinExistence type="predicted"/>
<feature type="transmembrane region" description="Helical" evidence="1">
    <location>
        <begin position="56"/>
        <end position="77"/>
    </location>
</feature>
<keyword evidence="4" id="KW-1185">Reference proteome</keyword>
<evidence type="ECO:0000313" key="4">
    <source>
        <dbReference type="Proteomes" id="UP000292855"/>
    </source>
</evidence>
<dbReference type="OrthoDB" id="4174975at2"/>
<dbReference type="Pfam" id="PF14219">
    <property type="entry name" value="DUF4328"/>
    <property type="match status" value="1"/>
</dbReference>
<dbReference type="InterPro" id="IPR025565">
    <property type="entry name" value="DUF4328"/>
</dbReference>
<feature type="transmembrane region" description="Helical" evidence="1">
    <location>
        <begin position="192"/>
        <end position="212"/>
    </location>
</feature>
<feature type="domain" description="DUF4328" evidence="2">
    <location>
        <begin position="91"/>
        <end position="249"/>
    </location>
</feature>
<organism evidence="3 4">
    <name type="scientific">Sphingobacterium corticibacterium</name>
    <dbReference type="NCBI Taxonomy" id="2484746"/>
    <lineage>
        <taxon>Bacteria</taxon>
        <taxon>Pseudomonadati</taxon>
        <taxon>Bacteroidota</taxon>
        <taxon>Sphingobacteriia</taxon>
        <taxon>Sphingobacteriales</taxon>
        <taxon>Sphingobacteriaceae</taxon>
        <taxon>Sphingobacterium</taxon>
    </lineage>
</organism>
<name>A0A4Q6XPR4_9SPHI</name>
<reference evidence="3 4" key="1">
    <citation type="submission" date="2019-02" db="EMBL/GenBank/DDBJ databases">
        <authorList>
            <person name="Li Y."/>
        </authorList>
    </citation>
    <scope>NUCLEOTIDE SEQUENCE [LARGE SCALE GENOMIC DNA]</scope>
    <source>
        <strain evidence="3 4">30C10-4-7</strain>
    </source>
</reference>
<sequence>MQVLIFLLSLKSSLIIFIFVSNYEYISRTKLIMTNTLIEPTETQGMLRPNTKQAENAIIGLKCVLIMEFVSIFFLYLEYSLLSSVSSKPTSEEAINANYDQQQFFSIISLFVYFISIVTFLKWFRRAYYNLGIRVSSLSCSNIRAAISWFIPIVSIYKPYQILKEMYRKTNYLLVQRYPETEGILPMKLLHVWWFFYIVLNIIAFILTYLYLNIDSVKDILTINGINTAFSLVNISLSILTIKVVRRYAEAERLMARIRDENNEI</sequence>
<dbReference type="AlphaFoldDB" id="A0A4Q6XPR4"/>
<dbReference type="EMBL" id="SGIT01000001">
    <property type="protein sequence ID" value="RZF62220.1"/>
    <property type="molecule type" value="Genomic_DNA"/>
</dbReference>
<keyword evidence="1" id="KW-0812">Transmembrane</keyword>
<evidence type="ECO:0000256" key="1">
    <source>
        <dbReference type="SAM" id="Phobius"/>
    </source>
</evidence>
<feature type="transmembrane region" description="Helical" evidence="1">
    <location>
        <begin position="104"/>
        <end position="124"/>
    </location>
</feature>
<evidence type="ECO:0000259" key="2">
    <source>
        <dbReference type="Pfam" id="PF14219"/>
    </source>
</evidence>
<accession>A0A4Q6XPR4</accession>
<keyword evidence="1" id="KW-0472">Membrane</keyword>
<evidence type="ECO:0000313" key="3">
    <source>
        <dbReference type="EMBL" id="RZF62220.1"/>
    </source>
</evidence>
<comment type="caution">
    <text evidence="3">The sequence shown here is derived from an EMBL/GenBank/DDBJ whole genome shotgun (WGS) entry which is preliminary data.</text>
</comment>
<feature type="transmembrane region" description="Helical" evidence="1">
    <location>
        <begin position="6"/>
        <end position="26"/>
    </location>
</feature>
<protein>
    <submittedName>
        <fullName evidence="3">DUF4328 domain-containing protein</fullName>
    </submittedName>
</protein>
<keyword evidence="1" id="KW-1133">Transmembrane helix</keyword>
<feature type="transmembrane region" description="Helical" evidence="1">
    <location>
        <begin position="224"/>
        <end position="245"/>
    </location>
</feature>